<dbReference type="AlphaFoldDB" id="A0A6P4Z2Y7"/>
<keyword evidence="2" id="KW-1185">Reference proteome</keyword>
<evidence type="ECO:0000256" key="1">
    <source>
        <dbReference type="SAM" id="Phobius"/>
    </source>
</evidence>
<name>A0A6P4Z2Y7_BRABE</name>
<feature type="transmembrane region" description="Helical" evidence="1">
    <location>
        <begin position="79"/>
        <end position="101"/>
    </location>
</feature>
<feature type="transmembrane region" description="Helical" evidence="1">
    <location>
        <begin position="122"/>
        <end position="140"/>
    </location>
</feature>
<reference evidence="3" key="1">
    <citation type="submission" date="2025-08" db="UniProtKB">
        <authorList>
            <consortium name="RefSeq"/>
        </authorList>
    </citation>
    <scope>IDENTIFICATION</scope>
    <source>
        <tissue evidence="3">Gonad</tissue>
    </source>
</reference>
<protein>
    <submittedName>
        <fullName evidence="3">Transmembrane protein 241-like</fullName>
    </submittedName>
</protein>
<dbReference type="RefSeq" id="XP_019628299.1">
    <property type="nucleotide sequence ID" value="XM_019772740.1"/>
</dbReference>
<accession>A0A6P4Z2Y7</accession>
<sequence>MMWKTTLIIYIFSASYISAILCNKYVLSVLQFTLPTLFQGWQTFTAATTIFAAHYSGHLQVRRLTPGGVVEWLPASLSFIGIIYAGSRALSHIPIPMFLLIRNSVESSIEISRWIVQRTLPGVQKLVGSVLTVLSAVALWQVDSQYDREGYIWLFYHMVFLVGYKLYAEFKSTELSSMEKLWCNSITSVVLLAPGSILLGHVQDAWDFPLLTHTHFHVAFLASGPLAACVGITGILVQEGTKFPDYISCTVKTLTILMSLMVFHVTLTTTAFLCILTGIAGEVLQKIDVQDFSARLDLKPEERTRLSSHSMEITTET</sequence>
<organism evidence="2 3">
    <name type="scientific">Branchiostoma belcheri</name>
    <name type="common">Amphioxus</name>
    <dbReference type="NCBI Taxonomy" id="7741"/>
    <lineage>
        <taxon>Eukaryota</taxon>
        <taxon>Metazoa</taxon>
        <taxon>Chordata</taxon>
        <taxon>Cephalochordata</taxon>
        <taxon>Leptocardii</taxon>
        <taxon>Amphioxiformes</taxon>
        <taxon>Branchiostomatidae</taxon>
        <taxon>Branchiostoma</taxon>
    </lineage>
</organism>
<proteinExistence type="predicted"/>
<dbReference type="Proteomes" id="UP000515135">
    <property type="component" value="Unplaced"/>
</dbReference>
<feature type="transmembrane region" description="Helical" evidence="1">
    <location>
        <begin position="257"/>
        <end position="280"/>
    </location>
</feature>
<feature type="transmembrane region" description="Helical" evidence="1">
    <location>
        <begin position="214"/>
        <end position="237"/>
    </location>
</feature>
<keyword evidence="1" id="KW-1133">Transmembrane helix</keyword>
<evidence type="ECO:0000313" key="3">
    <source>
        <dbReference type="RefSeq" id="XP_019628299.1"/>
    </source>
</evidence>
<gene>
    <name evidence="3" type="primary">LOC109472876</name>
</gene>
<feature type="transmembrane region" description="Helical" evidence="1">
    <location>
        <begin position="182"/>
        <end position="202"/>
    </location>
</feature>
<dbReference type="KEGG" id="bbel:109472876"/>
<feature type="transmembrane region" description="Helical" evidence="1">
    <location>
        <begin position="152"/>
        <end position="170"/>
    </location>
</feature>
<dbReference type="OrthoDB" id="417037at2759"/>
<dbReference type="GeneID" id="109472876"/>
<evidence type="ECO:0000313" key="2">
    <source>
        <dbReference type="Proteomes" id="UP000515135"/>
    </source>
</evidence>
<feature type="transmembrane region" description="Helical" evidence="1">
    <location>
        <begin position="7"/>
        <end position="27"/>
    </location>
</feature>
<keyword evidence="1" id="KW-0472">Membrane</keyword>
<keyword evidence="1" id="KW-0812">Transmembrane</keyword>